<feature type="domain" description="CN hydrolase" evidence="2">
    <location>
        <begin position="11"/>
        <end position="256"/>
    </location>
</feature>
<dbReference type="SUPFAM" id="SSF56317">
    <property type="entry name" value="Carbon-nitrogen hydrolase"/>
    <property type="match status" value="1"/>
</dbReference>
<organism evidence="3 4">
    <name type="scientific">Kaistia geumhonensis</name>
    <dbReference type="NCBI Taxonomy" id="410839"/>
    <lineage>
        <taxon>Bacteria</taxon>
        <taxon>Pseudomonadati</taxon>
        <taxon>Pseudomonadota</taxon>
        <taxon>Alphaproteobacteria</taxon>
        <taxon>Hyphomicrobiales</taxon>
        <taxon>Kaistiaceae</taxon>
        <taxon>Kaistia</taxon>
    </lineage>
</organism>
<evidence type="ECO:0000256" key="1">
    <source>
        <dbReference type="ARBA" id="ARBA00022801"/>
    </source>
</evidence>
<proteinExistence type="predicted"/>
<keyword evidence="4" id="KW-1185">Reference proteome</keyword>
<protein>
    <submittedName>
        <fullName evidence="3">Amidohydrolase</fullName>
    </submittedName>
</protein>
<dbReference type="InterPro" id="IPR036526">
    <property type="entry name" value="C-N_Hydrolase_sf"/>
</dbReference>
<dbReference type="CDD" id="cd07580">
    <property type="entry name" value="nitrilase_2"/>
    <property type="match status" value="1"/>
</dbReference>
<sequence>MPATRVKEAPLTVAAIQMEPRIGEVEANLARSVALIEEAAGHGAKLVVLPELCNTGYVFESRAEARALAESIPDGRSTQLWIETARRLGLHIVAGITEREGELLYNSAVILGPDGLIGRYRKVHLWGDEALHFAPGNLGFPVFDLPFGRIGCHICYDCWFPESFRLAALQGAEIVCVPTNWVPIPGQDPNREAMANIIAMGAAHCNSLFVVCADRVGTERGQPFIGQSLVVGHTGWPVAGPASRDSEEVLVATINLADARRKRNWNDFNQVMRDRRRDVYDEMLGSGAKPGWY</sequence>
<gene>
    <name evidence="3" type="ORF">QO015_001808</name>
</gene>
<reference evidence="3 4" key="1">
    <citation type="submission" date="2023-07" db="EMBL/GenBank/DDBJ databases">
        <title>Genomic Encyclopedia of Type Strains, Phase IV (KMG-IV): sequencing the most valuable type-strain genomes for metagenomic binning, comparative biology and taxonomic classification.</title>
        <authorList>
            <person name="Goeker M."/>
        </authorList>
    </citation>
    <scope>NUCLEOTIDE SEQUENCE [LARGE SCALE GENOMIC DNA]</scope>
    <source>
        <strain evidence="3 4">B1-1</strain>
    </source>
</reference>
<dbReference type="RefSeq" id="WP_266279916.1">
    <property type="nucleotide sequence ID" value="NZ_JAPKNF010000001.1"/>
</dbReference>
<accession>A0ABU0M5T7</accession>
<evidence type="ECO:0000313" key="4">
    <source>
        <dbReference type="Proteomes" id="UP001223743"/>
    </source>
</evidence>
<comment type="caution">
    <text evidence="3">The sequence shown here is derived from an EMBL/GenBank/DDBJ whole genome shotgun (WGS) entry which is preliminary data.</text>
</comment>
<dbReference type="Pfam" id="PF00795">
    <property type="entry name" value="CN_hydrolase"/>
    <property type="match status" value="1"/>
</dbReference>
<evidence type="ECO:0000313" key="3">
    <source>
        <dbReference type="EMBL" id="MDQ0516195.1"/>
    </source>
</evidence>
<name>A0ABU0M5T7_9HYPH</name>
<keyword evidence="1" id="KW-0378">Hydrolase</keyword>
<dbReference type="InterPro" id="IPR050345">
    <property type="entry name" value="Aliph_Amidase/BUP"/>
</dbReference>
<dbReference type="InterPro" id="IPR003010">
    <property type="entry name" value="C-N_Hydrolase"/>
</dbReference>
<dbReference type="Gene3D" id="3.60.110.10">
    <property type="entry name" value="Carbon-nitrogen hydrolase"/>
    <property type="match status" value="1"/>
</dbReference>
<dbReference type="Proteomes" id="UP001223743">
    <property type="component" value="Unassembled WGS sequence"/>
</dbReference>
<dbReference type="PANTHER" id="PTHR43674">
    <property type="entry name" value="NITRILASE C965.09-RELATED"/>
    <property type="match status" value="1"/>
</dbReference>
<dbReference type="PROSITE" id="PS50263">
    <property type="entry name" value="CN_HYDROLASE"/>
    <property type="match status" value="1"/>
</dbReference>
<dbReference type="EMBL" id="JAUSWJ010000001">
    <property type="protein sequence ID" value="MDQ0516195.1"/>
    <property type="molecule type" value="Genomic_DNA"/>
</dbReference>
<dbReference type="PANTHER" id="PTHR43674:SF2">
    <property type="entry name" value="BETA-UREIDOPROPIONASE"/>
    <property type="match status" value="1"/>
</dbReference>
<evidence type="ECO:0000259" key="2">
    <source>
        <dbReference type="PROSITE" id="PS50263"/>
    </source>
</evidence>